<feature type="domain" description="RRM" evidence="4">
    <location>
        <begin position="40"/>
        <end position="118"/>
    </location>
</feature>
<dbReference type="InterPro" id="IPR052462">
    <property type="entry name" value="SLIRP/GR-RBP-like"/>
</dbReference>
<feature type="region of interest" description="Disordered" evidence="3">
    <location>
        <begin position="164"/>
        <end position="234"/>
    </location>
</feature>
<dbReference type="PANTHER" id="PTHR48027">
    <property type="entry name" value="HETEROGENEOUS NUCLEAR RIBONUCLEOPROTEIN 87F-RELATED"/>
    <property type="match status" value="1"/>
</dbReference>
<dbReference type="Gene3D" id="3.30.70.330">
    <property type="match status" value="1"/>
</dbReference>
<evidence type="ECO:0000313" key="6">
    <source>
        <dbReference type="Proteomes" id="UP001293593"/>
    </source>
</evidence>
<sequence>MAFINKIGKLLKHSAVKCISPEFSVCTPSIYQAIRSMSSAKLFIGGVSYSTDDMGLREAFASYGEIIDARVIMDRETGRSRGFGFITFASSEEASAAIQAMDGQDLHGRRIRVNYATDRARPGFGGYGGGGSYGGSYDRSNYGGDNNFRSPSFGSGGDGFGVSGNYGAPDGAEGSNYQFSQNSGGGDLGFEPSGNSSMGDDVGEFGGNQNEGTGLDDEDDLKENKDEDNLRESR</sequence>
<evidence type="ECO:0000256" key="3">
    <source>
        <dbReference type="SAM" id="MobiDB-lite"/>
    </source>
</evidence>
<evidence type="ECO:0000313" key="5">
    <source>
        <dbReference type="EMBL" id="KAK4271926.1"/>
    </source>
</evidence>
<dbReference type="InterPro" id="IPR000504">
    <property type="entry name" value="RRM_dom"/>
</dbReference>
<dbReference type="SMART" id="SM00360">
    <property type="entry name" value="RRM"/>
    <property type="match status" value="1"/>
</dbReference>
<evidence type="ECO:0000259" key="4">
    <source>
        <dbReference type="PROSITE" id="PS50102"/>
    </source>
</evidence>
<gene>
    <name evidence="5" type="ORF">QN277_020546</name>
</gene>
<dbReference type="FunFam" id="3.30.70.330:FF:000631">
    <property type="entry name" value="Glycine-rich RNA-binding protein 3, mitochondrial"/>
    <property type="match status" value="1"/>
</dbReference>
<name>A0AAE1JK04_9FABA</name>
<dbReference type="InterPro" id="IPR035979">
    <property type="entry name" value="RBD_domain_sf"/>
</dbReference>
<dbReference type="CDD" id="cd21608">
    <property type="entry name" value="RRM2_NsCP33_like"/>
    <property type="match status" value="1"/>
</dbReference>
<reference evidence="5" key="1">
    <citation type="submission" date="2023-10" db="EMBL/GenBank/DDBJ databases">
        <title>Chromosome-level genome of the transformable northern wattle, Acacia crassicarpa.</title>
        <authorList>
            <person name="Massaro I."/>
            <person name="Sinha N.R."/>
            <person name="Poethig S."/>
            <person name="Leichty A.R."/>
        </authorList>
    </citation>
    <scope>NUCLEOTIDE SEQUENCE</scope>
    <source>
        <strain evidence="5">Acra3RX</strain>
        <tissue evidence="5">Leaf</tissue>
    </source>
</reference>
<keyword evidence="6" id="KW-1185">Reference proteome</keyword>
<dbReference type="SUPFAM" id="SSF54928">
    <property type="entry name" value="RNA-binding domain, RBD"/>
    <property type="match status" value="1"/>
</dbReference>
<feature type="compositionally biased region" description="Basic and acidic residues" evidence="3">
    <location>
        <begin position="222"/>
        <end position="234"/>
    </location>
</feature>
<dbReference type="EMBL" id="JAWXYG010000005">
    <property type="protein sequence ID" value="KAK4271926.1"/>
    <property type="molecule type" value="Genomic_DNA"/>
</dbReference>
<evidence type="ECO:0000256" key="2">
    <source>
        <dbReference type="PROSITE-ProRule" id="PRU00176"/>
    </source>
</evidence>
<proteinExistence type="predicted"/>
<comment type="caution">
    <text evidence="5">The sequence shown here is derived from an EMBL/GenBank/DDBJ whole genome shotgun (WGS) entry which is preliminary data.</text>
</comment>
<dbReference type="InterPro" id="IPR048289">
    <property type="entry name" value="RRM2_NsCP33-like"/>
</dbReference>
<evidence type="ECO:0000256" key="1">
    <source>
        <dbReference type="ARBA" id="ARBA00022884"/>
    </source>
</evidence>
<protein>
    <recommendedName>
        <fullName evidence="4">RRM domain-containing protein</fullName>
    </recommendedName>
</protein>
<keyword evidence="1 2" id="KW-0694">RNA-binding</keyword>
<dbReference type="PROSITE" id="PS50102">
    <property type="entry name" value="RRM"/>
    <property type="match status" value="1"/>
</dbReference>
<dbReference type="Pfam" id="PF00076">
    <property type="entry name" value="RRM_1"/>
    <property type="match status" value="1"/>
</dbReference>
<accession>A0AAE1JK04</accession>
<dbReference type="InterPro" id="IPR012677">
    <property type="entry name" value="Nucleotide-bd_a/b_plait_sf"/>
</dbReference>
<dbReference type="Proteomes" id="UP001293593">
    <property type="component" value="Unassembled WGS sequence"/>
</dbReference>
<dbReference type="AlphaFoldDB" id="A0AAE1JK04"/>
<organism evidence="5 6">
    <name type="scientific">Acacia crassicarpa</name>
    <name type="common">northern wattle</name>
    <dbReference type="NCBI Taxonomy" id="499986"/>
    <lineage>
        <taxon>Eukaryota</taxon>
        <taxon>Viridiplantae</taxon>
        <taxon>Streptophyta</taxon>
        <taxon>Embryophyta</taxon>
        <taxon>Tracheophyta</taxon>
        <taxon>Spermatophyta</taxon>
        <taxon>Magnoliopsida</taxon>
        <taxon>eudicotyledons</taxon>
        <taxon>Gunneridae</taxon>
        <taxon>Pentapetalae</taxon>
        <taxon>rosids</taxon>
        <taxon>fabids</taxon>
        <taxon>Fabales</taxon>
        <taxon>Fabaceae</taxon>
        <taxon>Caesalpinioideae</taxon>
        <taxon>mimosoid clade</taxon>
        <taxon>Acacieae</taxon>
        <taxon>Acacia</taxon>
    </lineage>
</organism>
<dbReference type="GO" id="GO:0003723">
    <property type="term" value="F:RNA binding"/>
    <property type="evidence" value="ECO:0007669"/>
    <property type="project" value="UniProtKB-UniRule"/>
</dbReference>